<evidence type="ECO:0000313" key="1">
    <source>
        <dbReference type="EMBL" id="MBT8769623.1"/>
    </source>
</evidence>
<name>A0ABS5XPJ6_9GAMM</name>
<sequence>MRFTPQLKAETTSQIVERGYSAPKTTARLGVSPHGFRKWVKAVAPGRFESRPVKWSKPKETLNKTSYFW</sequence>
<dbReference type="Pfam" id="PF01527">
    <property type="entry name" value="HTH_Tnp_1"/>
    <property type="match status" value="1"/>
</dbReference>
<dbReference type="InterPro" id="IPR010921">
    <property type="entry name" value="Trp_repressor/repl_initiator"/>
</dbReference>
<dbReference type="InterPro" id="IPR002514">
    <property type="entry name" value="Transposase_8"/>
</dbReference>
<protein>
    <submittedName>
        <fullName evidence="1">Transposase</fullName>
    </submittedName>
</protein>
<proteinExistence type="predicted"/>
<evidence type="ECO:0000313" key="2">
    <source>
        <dbReference type="Proteomes" id="UP001519667"/>
    </source>
</evidence>
<dbReference type="SUPFAM" id="SSF48295">
    <property type="entry name" value="TrpR-like"/>
    <property type="match status" value="1"/>
</dbReference>
<organism evidence="1 2">
    <name type="scientific">Metapseudomonas boanensis</name>
    <dbReference type="NCBI Taxonomy" id="2822138"/>
    <lineage>
        <taxon>Bacteria</taxon>
        <taxon>Pseudomonadati</taxon>
        <taxon>Pseudomonadota</taxon>
        <taxon>Gammaproteobacteria</taxon>
        <taxon>Pseudomonadales</taxon>
        <taxon>Pseudomonadaceae</taxon>
        <taxon>Metapseudomonas</taxon>
    </lineage>
</organism>
<dbReference type="RefSeq" id="WP_215381788.1">
    <property type="nucleotide sequence ID" value="NZ_JAGTIS010000065.1"/>
</dbReference>
<dbReference type="Proteomes" id="UP001519667">
    <property type="component" value="Unassembled WGS sequence"/>
</dbReference>
<keyword evidence="2" id="KW-1185">Reference proteome</keyword>
<gene>
    <name evidence="1" type="ORF">J7302_26315</name>
</gene>
<accession>A0ABS5XPJ6</accession>
<reference evidence="1 2" key="1">
    <citation type="submission" date="2021-04" db="EMBL/GenBank/DDBJ databases">
        <title>Pseudomonas boanensis sp. nov., a bacterium isolated from river water used for household purposes in Boane District, Mozambique.</title>
        <authorList>
            <person name="Nicklasson M."/>
            <person name="Martin-Rodriguez A.J."/>
            <person name="Thorell K."/>
            <person name="Neves L."/>
            <person name="Mussagy A."/>
            <person name="Rydberg H.A."/>
            <person name="Hernroth B."/>
            <person name="Svensson-Stadler L."/>
            <person name="Sjoling A."/>
        </authorList>
    </citation>
    <scope>NUCLEOTIDE SEQUENCE [LARGE SCALE GENOMIC DNA]</scope>
    <source>
        <strain evidence="1 2">DB1</strain>
    </source>
</reference>
<dbReference type="EMBL" id="JAGTIS010000065">
    <property type="protein sequence ID" value="MBT8769623.1"/>
    <property type="molecule type" value="Genomic_DNA"/>
</dbReference>
<comment type="caution">
    <text evidence="1">The sequence shown here is derived from an EMBL/GenBank/DDBJ whole genome shotgun (WGS) entry which is preliminary data.</text>
</comment>